<dbReference type="AlphaFoldDB" id="A0A7V8SZ17"/>
<dbReference type="Proteomes" id="UP000567293">
    <property type="component" value="Unassembled WGS sequence"/>
</dbReference>
<feature type="compositionally biased region" description="Low complexity" evidence="1">
    <location>
        <begin position="46"/>
        <end position="56"/>
    </location>
</feature>
<feature type="compositionally biased region" description="Basic and acidic residues" evidence="1">
    <location>
        <begin position="77"/>
        <end position="92"/>
    </location>
</feature>
<evidence type="ECO:0000313" key="3">
    <source>
        <dbReference type="Proteomes" id="UP000567293"/>
    </source>
</evidence>
<reference evidence="2" key="1">
    <citation type="submission" date="2020-06" db="EMBL/GenBank/DDBJ databases">
        <title>Legume-microbial interactions unlock mineral nutrients during tropical forest succession.</title>
        <authorList>
            <person name="Epihov D.Z."/>
        </authorList>
    </citation>
    <scope>NUCLEOTIDE SEQUENCE [LARGE SCALE GENOMIC DNA]</scope>
    <source>
        <strain evidence="2">Pan2503</strain>
    </source>
</reference>
<organism evidence="2 3">
    <name type="scientific">Candidatus Acidiferrum panamense</name>
    <dbReference type="NCBI Taxonomy" id="2741543"/>
    <lineage>
        <taxon>Bacteria</taxon>
        <taxon>Pseudomonadati</taxon>
        <taxon>Acidobacteriota</taxon>
        <taxon>Terriglobia</taxon>
        <taxon>Candidatus Acidiferrales</taxon>
        <taxon>Candidatus Acidiferrum</taxon>
    </lineage>
</organism>
<gene>
    <name evidence="2" type="ORF">HRJ53_23640</name>
</gene>
<dbReference type="EMBL" id="JACDQQ010002280">
    <property type="protein sequence ID" value="MBA0087990.1"/>
    <property type="molecule type" value="Genomic_DNA"/>
</dbReference>
<sequence length="117" mass="12256">MRLPILRIQKFLDEVNMKGNLLNVAILALGLSAFLTVGARHAAAQGPAGAGASEAAKQTSYTPHSLNPIKWVKKDKKSQDSKGSRGDVETKLTPKLQAQGLLPAGSNLTGTCSAFTA</sequence>
<comment type="caution">
    <text evidence="2">The sequence shown here is derived from an EMBL/GenBank/DDBJ whole genome shotgun (WGS) entry which is preliminary data.</text>
</comment>
<accession>A0A7V8SZ17</accession>
<feature type="region of interest" description="Disordered" evidence="1">
    <location>
        <begin position="46"/>
        <end position="96"/>
    </location>
</feature>
<proteinExistence type="predicted"/>
<protein>
    <submittedName>
        <fullName evidence="2">Uncharacterized protein</fullName>
    </submittedName>
</protein>
<evidence type="ECO:0000313" key="2">
    <source>
        <dbReference type="EMBL" id="MBA0087990.1"/>
    </source>
</evidence>
<name>A0A7V8SZ17_9BACT</name>
<keyword evidence="3" id="KW-1185">Reference proteome</keyword>
<feature type="non-terminal residue" evidence="2">
    <location>
        <position position="117"/>
    </location>
</feature>
<evidence type="ECO:0000256" key="1">
    <source>
        <dbReference type="SAM" id="MobiDB-lite"/>
    </source>
</evidence>